<keyword evidence="2" id="KW-1185">Reference proteome</keyword>
<dbReference type="GO" id="GO:0008781">
    <property type="term" value="F:N-acylneuraminate cytidylyltransferase activity"/>
    <property type="evidence" value="ECO:0007669"/>
    <property type="project" value="TreeGrafter"/>
</dbReference>
<protein>
    <submittedName>
        <fullName evidence="1">Acylneuraminate cytidylyltransferase family protein</fullName>
    </submittedName>
</protein>
<reference evidence="1 2" key="1">
    <citation type="submission" date="2019-05" db="EMBL/GenBank/DDBJ databases">
        <authorList>
            <person name="Narsing Rao M.P."/>
            <person name="Li W.J."/>
        </authorList>
    </citation>
    <scope>NUCLEOTIDE SEQUENCE [LARGE SCALE GENOMIC DNA]</scope>
    <source>
        <strain evidence="1 2">SYSU_K30003</strain>
    </source>
</reference>
<proteinExistence type="predicted"/>
<dbReference type="SUPFAM" id="SSF53448">
    <property type="entry name" value="Nucleotide-diphospho-sugar transferases"/>
    <property type="match status" value="1"/>
</dbReference>
<organism evidence="1 2">
    <name type="scientific">Paenibacillus antri</name>
    <dbReference type="NCBI Taxonomy" id="2582848"/>
    <lineage>
        <taxon>Bacteria</taxon>
        <taxon>Bacillati</taxon>
        <taxon>Bacillota</taxon>
        <taxon>Bacilli</taxon>
        <taxon>Bacillales</taxon>
        <taxon>Paenibacillaceae</taxon>
        <taxon>Paenibacillus</taxon>
    </lineage>
</organism>
<dbReference type="RefSeq" id="WP_138195941.1">
    <property type="nucleotide sequence ID" value="NZ_VCIW01000014.1"/>
</dbReference>
<dbReference type="PANTHER" id="PTHR21485">
    <property type="entry name" value="HAD SUPERFAMILY MEMBERS CMAS AND KDSC"/>
    <property type="match status" value="1"/>
</dbReference>
<gene>
    <name evidence="1" type="ORF">FE782_19620</name>
</gene>
<keyword evidence="1" id="KW-0548">Nucleotidyltransferase</keyword>
<accession>A0A5R9GBS4</accession>
<evidence type="ECO:0000313" key="1">
    <source>
        <dbReference type="EMBL" id="TLS50574.1"/>
    </source>
</evidence>
<dbReference type="InterPro" id="IPR050793">
    <property type="entry name" value="CMP-NeuNAc_synthase"/>
</dbReference>
<dbReference type="EMBL" id="VCIW01000014">
    <property type="protein sequence ID" value="TLS50574.1"/>
    <property type="molecule type" value="Genomic_DNA"/>
</dbReference>
<dbReference type="Pfam" id="PF02348">
    <property type="entry name" value="CTP_transf_3"/>
    <property type="match status" value="1"/>
</dbReference>
<dbReference type="InterPro" id="IPR029044">
    <property type="entry name" value="Nucleotide-diphossugar_trans"/>
</dbReference>
<dbReference type="PANTHER" id="PTHR21485:SF6">
    <property type="entry name" value="N-ACYLNEURAMINATE CYTIDYLYLTRANSFERASE-RELATED"/>
    <property type="match status" value="1"/>
</dbReference>
<dbReference type="InterPro" id="IPR003329">
    <property type="entry name" value="Cytidylyl_trans"/>
</dbReference>
<name>A0A5R9GBS4_9BACL</name>
<dbReference type="Proteomes" id="UP000309676">
    <property type="component" value="Unassembled WGS sequence"/>
</dbReference>
<dbReference type="CDD" id="cd02513">
    <property type="entry name" value="CMP-NeuAc_Synthase"/>
    <property type="match status" value="1"/>
</dbReference>
<keyword evidence="1" id="KW-0808">Transferase</keyword>
<dbReference type="AlphaFoldDB" id="A0A5R9GBS4"/>
<comment type="caution">
    <text evidence="1">The sequence shown here is derived from an EMBL/GenBank/DDBJ whole genome shotgun (WGS) entry which is preliminary data.</text>
</comment>
<dbReference type="Gene3D" id="3.90.550.10">
    <property type="entry name" value="Spore Coat Polysaccharide Biosynthesis Protein SpsA, Chain A"/>
    <property type="match status" value="1"/>
</dbReference>
<evidence type="ECO:0000313" key="2">
    <source>
        <dbReference type="Proteomes" id="UP000309676"/>
    </source>
</evidence>
<dbReference type="OrthoDB" id="9805604at2"/>
<sequence>MIGEAKVLALIPARGGSKGVPRKNIVDVAGKPLIAYTIDAAARSKYIDRIVISTDDRDILDVAVACGAEAPFVRPAELARDDTPGVAPVLHAVQELPGYDYVVLLQPTSPLRSVEDIDRCIELAVERQADHCVSVVETDKSPFWMYALSDQGGMTPLLEPSDVPRQKLPKTYVLNGAVYVSRIETLVRLGSFLKGKVFGYAMPKSRSLDIDTPEDVEYLHWTLTRTTADS</sequence>